<dbReference type="PANTHER" id="PTHR42893">
    <property type="entry name" value="PROTEIN DETOXIFICATION 44, CHLOROPLASTIC-RELATED"/>
    <property type="match status" value="1"/>
</dbReference>
<evidence type="ECO:0000256" key="4">
    <source>
        <dbReference type="ARBA" id="ARBA00022989"/>
    </source>
</evidence>
<feature type="transmembrane region" description="Helical" evidence="7">
    <location>
        <begin position="414"/>
        <end position="435"/>
    </location>
</feature>
<organism evidence="8 9">
    <name type="scientific">Paraburkholderia atlantica</name>
    <dbReference type="NCBI Taxonomy" id="2654982"/>
    <lineage>
        <taxon>Bacteria</taxon>
        <taxon>Pseudomonadati</taxon>
        <taxon>Pseudomonadota</taxon>
        <taxon>Betaproteobacteria</taxon>
        <taxon>Burkholderiales</taxon>
        <taxon>Burkholderiaceae</taxon>
        <taxon>Paraburkholderia</taxon>
    </lineage>
</organism>
<evidence type="ECO:0000313" key="8">
    <source>
        <dbReference type="EMBL" id="MBB5425002.1"/>
    </source>
</evidence>
<comment type="similarity">
    <text evidence="2">Belongs to the multi antimicrobial extrusion (MATE) (TC 2.A.66.1) family.</text>
</comment>
<dbReference type="InterPro" id="IPR044644">
    <property type="entry name" value="DinF-like"/>
</dbReference>
<dbReference type="GO" id="GO:0042910">
    <property type="term" value="F:xenobiotic transmembrane transporter activity"/>
    <property type="evidence" value="ECO:0007669"/>
    <property type="project" value="InterPro"/>
</dbReference>
<feature type="transmembrane region" description="Helical" evidence="7">
    <location>
        <begin position="310"/>
        <end position="332"/>
    </location>
</feature>
<evidence type="ECO:0000256" key="7">
    <source>
        <dbReference type="SAM" id="Phobius"/>
    </source>
</evidence>
<dbReference type="Pfam" id="PF01554">
    <property type="entry name" value="MatE"/>
    <property type="match status" value="2"/>
</dbReference>
<dbReference type="GO" id="GO:0005886">
    <property type="term" value="C:plasma membrane"/>
    <property type="evidence" value="ECO:0007669"/>
    <property type="project" value="TreeGrafter"/>
</dbReference>
<dbReference type="Proteomes" id="UP000592780">
    <property type="component" value="Unassembled WGS sequence"/>
</dbReference>
<dbReference type="EMBL" id="JACHDD010000005">
    <property type="protein sequence ID" value="MBB5425002.1"/>
    <property type="molecule type" value="Genomic_DNA"/>
</dbReference>
<dbReference type="InterPro" id="IPR002528">
    <property type="entry name" value="MATE_fam"/>
</dbReference>
<evidence type="ECO:0000256" key="2">
    <source>
        <dbReference type="ARBA" id="ARBA00010199"/>
    </source>
</evidence>
<gene>
    <name evidence="8" type="ORF">HDG40_003156</name>
</gene>
<sequence length="470" mass="49534">MSDARTPDAGMPDAGTPPAAPSEIAVQAASAPALPVRWHRRVLGLAFPIVLANLTQPILGAVDTAVAGHLDSASYLGGVALGGLFFNFVFWGFGFLRMGTTGLVAQAHGAGHGDELRNSVVRALLMAAAIGALVLLVQQPLIDYALRAIGGSDAVQRHAQVYCHARIWAAPLALGNYVVLGWLLGTQRVRLALLSQVFINSVNIVAVVLYVYAFHWGVAGIGAATATADALGFALGLALLWHGRPRGLPALNRAALFDAAALKRLVVLNRDIFVRTLCLLSSFGWFAHLGARQGDATLAANALLLNFQTFMAYGLDGFAHAAEALVGAAIGARDRHAFAQAVKITALWSALGALGFSFVYWGAGAWIIERLTDQAAVRAAAETYLPWAALSPVISVWGFLLDGVFIGATRTRELMMAMVVSLAVFVTASSTLLAWHGNHGLWIALLIFMATRGVTLARYLPGMSRGIAAA</sequence>
<feature type="transmembrane region" description="Helical" evidence="7">
    <location>
        <begin position="441"/>
        <end position="460"/>
    </location>
</feature>
<feature type="transmembrane region" description="Helical" evidence="7">
    <location>
        <begin position="272"/>
        <end position="290"/>
    </location>
</feature>
<dbReference type="NCBIfam" id="TIGR00797">
    <property type="entry name" value="matE"/>
    <property type="match status" value="1"/>
</dbReference>
<keyword evidence="3 7" id="KW-0812">Transmembrane</keyword>
<name>A0A7W8Q727_PARAM</name>
<feature type="transmembrane region" description="Helical" evidence="7">
    <location>
        <begin position="74"/>
        <end position="98"/>
    </location>
</feature>
<feature type="transmembrane region" description="Helical" evidence="7">
    <location>
        <begin position="218"/>
        <end position="241"/>
    </location>
</feature>
<feature type="transmembrane region" description="Helical" evidence="7">
    <location>
        <begin position="165"/>
        <end position="184"/>
    </location>
</feature>
<evidence type="ECO:0000256" key="3">
    <source>
        <dbReference type="ARBA" id="ARBA00022692"/>
    </source>
</evidence>
<proteinExistence type="inferred from homology"/>
<dbReference type="AlphaFoldDB" id="A0A7W8Q727"/>
<feature type="region of interest" description="Disordered" evidence="6">
    <location>
        <begin position="1"/>
        <end position="20"/>
    </location>
</feature>
<feature type="transmembrane region" description="Helical" evidence="7">
    <location>
        <begin position="119"/>
        <end position="137"/>
    </location>
</feature>
<evidence type="ECO:0000256" key="1">
    <source>
        <dbReference type="ARBA" id="ARBA00004141"/>
    </source>
</evidence>
<dbReference type="GO" id="GO:0015297">
    <property type="term" value="F:antiporter activity"/>
    <property type="evidence" value="ECO:0007669"/>
    <property type="project" value="InterPro"/>
</dbReference>
<keyword evidence="5 7" id="KW-0472">Membrane</keyword>
<evidence type="ECO:0000256" key="6">
    <source>
        <dbReference type="SAM" id="MobiDB-lite"/>
    </source>
</evidence>
<feature type="transmembrane region" description="Helical" evidence="7">
    <location>
        <begin position="387"/>
        <end position="407"/>
    </location>
</feature>
<feature type="transmembrane region" description="Helical" evidence="7">
    <location>
        <begin position="344"/>
        <end position="367"/>
    </location>
</feature>
<evidence type="ECO:0000313" key="9">
    <source>
        <dbReference type="Proteomes" id="UP000592780"/>
    </source>
</evidence>
<protein>
    <submittedName>
        <fullName evidence="8">MATE family multidrug resistance protein</fullName>
    </submittedName>
</protein>
<comment type="subcellular location">
    <subcellularLocation>
        <location evidence="1">Membrane</location>
        <topology evidence="1">Multi-pass membrane protein</topology>
    </subcellularLocation>
</comment>
<reference evidence="8 9" key="1">
    <citation type="submission" date="2020-08" db="EMBL/GenBank/DDBJ databases">
        <title>Genomic Encyclopedia of Type Strains, Phase IV (KMG-V): Genome sequencing to study the core and pangenomes of soil and plant-associated prokaryotes.</title>
        <authorList>
            <person name="Whitman W."/>
        </authorList>
    </citation>
    <scope>NUCLEOTIDE SEQUENCE [LARGE SCALE GENOMIC DNA]</scope>
    <source>
        <strain evidence="8 9">JPY158</strain>
    </source>
</reference>
<dbReference type="CDD" id="cd13136">
    <property type="entry name" value="MATE_DinF_like"/>
    <property type="match status" value="1"/>
</dbReference>
<evidence type="ECO:0000256" key="5">
    <source>
        <dbReference type="ARBA" id="ARBA00023136"/>
    </source>
</evidence>
<dbReference type="PANTHER" id="PTHR42893:SF46">
    <property type="entry name" value="PROTEIN DETOXIFICATION 44, CHLOROPLASTIC"/>
    <property type="match status" value="1"/>
</dbReference>
<comment type="caution">
    <text evidence="8">The sequence shown here is derived from an EMBL/GenBank/DDBJ whole genome shotgun (WGS) entry which is preliminary data.</text>
</comment>
<keyword evidence="9" id="KW-1185">Reference proteome</keyword>
<keyword evidence="4 7" id="KW-1133">Transmembrane helix</keyword>
<feature type="transmembrane region" description="Helical" evidence="7">
    <location>
        <begin position="191"/>
        <end position="212"/>
    </location>
</feature>
<accession>A0A7W8Q727</accession>
<feature type="transmembrane region" description="Helical" evidence="7">
    <location>
        <begin position="42"/>
        <end position="62"/>
    </location>
</feature>